<dbReference type="SUPFAM" id="SSF52540">
    <property type="entry name" value="P-loop containing nucleoside triphosphate hydrolases"/>
    <property type="match status" value="1"/>
</dbReference>
<dbReference type="PANTHER" id="PTHR11017:SF527">
    <property type="entry name" value="TMV RESISTANCE PROTEIN N-LIKE"/>
    <property type="match status" value="1"/>
</dbReference>
<dbReference type="Pfam" id="PF01582">
    <property type="entry name" value="TIR"/>
    <property type="match status" value="1"/>
</dbReference>
<feature type="domain" description="TIR" evidence="1">
    <location>
        <begin position="19"/>
        <end position="187"/>
    </location>
</feature>
<dbReference type="Gene3D" id="3.40.50.300">
    <property type="entry name" value="P-loop containing nucleotide triphosphate hydrolases"/>
    <property type="match status" value="1"/>
</dbReference>
<dbReference type="Gene3D" id="3.40.50.10140">
    <property type="entry name" value="Toll/interleukin-1 receptor homology (TIR) domain"/>
    <property type="match status" value="1"/>
</dbReference>
<dbReference type="InterPro" id="IPR035897">
    <property type="entry name" value="Toll_tir_struct_dom_sf"/>
</dbReference>
<dbReference type="GeneID" id="103331055"/>
<reference evidence="2" key="1">
    <citation type="journal article" date="2012" name="Nat. Commun.">
        <title>The genome of Prunus mume.</title>
        <authorList>
            <person name="Zhang Q."/>
            <person name="Chen W."/>
            <person name="Sun L."/>
            <person name="Zhao F."/>
            <person name="Huang B."/>
            <person name="Yang W."/>
            <person name="Tao Y."/>
            <person name="Wang J."/>
            <person name="Yuan Z."/>
            <person name="Fan G."/>
            <person name="Xing Z."/>
            <person name="Han C."/>
            <person name="Pan H."/>
            <person name="Zhong X."/>
            <person name="Shi W."/>
            <person name="Liang X."/>
            <person name="Du D."/>
            <person name="Sun F."/>
            <person name="Xu Z."/>
            <person name="Hao R."/>
            <person name="Lv T."/>
            <person name="Lv Y."/>
            <person name="Zheng Z."/>
            <person name="Sun M."/>
            <person name="Luo L."/>
            <person name="Cai M."/>
            <person name="Gao Y."/>
            <person name="Wang J."/>
            <person name="Yin Y."/>
            <person name="Xu X."/>
            <person name="Cheng T."/>
            <person name="Wang J."/>
        </authorList>
    </citation>
    <scope>NUCLEOTIDE SEQUENCE [LARGE SCALE GENOMIC DNA]</scope>
</reference>
<dbReference type="InterPro" id="IPR042197">
    <property type="entry name" value="Apaf_helical"/>
</dbReference>
<accession>A0ABM0NYW7</accession>
<protein>
    <submittedName>
        <fullName evidence="3">TMV resistance protein N-like</fullName>
    </submittedName>
</protein>
<dbReference type="Gene3D" id="1.10.8.430">
    <property type="entry name" value="Helical domain of apoptotic protease-activating factors"/>
    <property type="match status" value="1"/>
</dbReference>
<dbReference type="PRINTS" id="PR00364">
    <property type="entry name" value="DISEASERSIST"/>
</dbReference>
<organism evidence="2 3">
    <name type="scientific">Prunus mume</name>
    <name type="common">Japanese apricot</name>
    <name type="synonym">Armeniaca mume</name>
    <dbReference type="NCBI Taxonomy" id="102107"/>
    <lineage>
        <taxon>Eukaryota</taxon>
        <taxon>Viridiplantae</taxon>
        <taxon>Streptophyta</taxon>
        <taxon>Embryophyta</taxon>
        <taxon>Tracheophyta</taxon>
        <taxon>Spermatophyta</taxon>
        <taxon>Magnoliopsida</taxon>
        <taxon>eudicotyledons</taxon>
        <taxon>Gunneridae</taxon>
        <taxon>Pentapetalae</taxon>
        <taxon>rosids</taxon>
        <taxon>fabids</taxon>
        <taxon>Rosales</taxon>
        <taxon>Rosaceae</taxon>
        <taxon>Amygdaloideae</taxon>
        <taxon>Amygdaleae</taxon>
        <taxon>Prunus</taxon>
    </lineage>
</organism>
<dbReference type="InterPro" id="IPR027417">
    <property type="entry name" value="P-loop_NTPase"/>
</dbReference>
<keyword evidence="2" id="KW-1185">Reference proteome</keyword>
<dbReference type="PROSITE" id="PS50104">
    <property type="entry name" value="TIR"/>
    <property type="match status" value="1"/>
</dbReference>
<dbReference type="Proteomes" id="UP000694861">
    <property type="component" value="Linkage group LG5"/>
</dbReference>
<sequence length="432" mass="49317">MTTESSSNLLSSSSSTSRWKYDIFLSCRRNDSCRNFKDHLYAALNQRGIFTIGDDDELERGREEAMPPELSKAIEESRYVILVLSQNYANSTRCLDELVKALECSRLMGQTILPIFYDVEPSDVLRQRGSFAKAFSEYERVFKNNKEKVYRWRDALKEVANLTGWNLQDGFESRVIQTIVEWIFNELNESISSVSKDLVGIDSRVKEILSYLELETWPDDVQIIGISGMKGIGKTTIARVVFDSIRARFEACSFLADIREVTDKQGPTHLQKQLLSDLLKRNVNIWNVEMGINVLRERLHTKKVLIVLDDVDQLEQLAALCDRSCFGSGSRIIITSRDERLLSTFGVDKVYEVEPLTDEEAFKLFSSKAFKKDVVGEEFLELSKNVVEFANGLPLALKGLGSFLFGRSIKEWSSALDRLKENPAENLLMYMK</sequence>
<dbReference type="SMART" id="SM00255">
    <property type="entry name" value="TIR"/>
    <property type="match status" value="1"/>
</dbReference>
<gene>
    <name evidence="3" type="primary">LOC103331055</name>
</gene>
<dbReference type="PANTHER" id="PTHR11017">
    <property type="entry name" value="LEUCINE-RICH REPEAT-CONTAINING PROTEIN"/>
    <property type="match status" value="1"/>
</dbReference>
<name>A0ABM0NYW7_PRUMU</name>
<evidence type="ECO:0000259" key="1">
    <source>
        <dbReference type="PROSITE" id="PS50104"/>
    </source>
</evidence>
<dbReference type="Pfam" id="PF00931">
    <property type="entry name" value="NB-ARC"/>
    <property type="match status" value="1"/>
</dbReference>
<dbReference type="InterPro" id="IPR002182">
    <property type="entry name" value="NB-ARC"/>
</dbReference>
<evidence type="ECO:0000313" key="3">
    <source>
        <dbReference type="RefSeq" id="XP_008231892.1"/>
    </source>
</evidence>
<dbReference type="InterPro" id="IPR000157">
    <property type="entry name" value="TIR_dom"/>
</dbReference>
<reference evidence="3" key="2">
    <citation type="submission" date="2025-08" db="UniProtKB">
        <authorList>
            <consortium name="RefSeq"/>
        </authorList>
    </citation>
    <scope>IDENTIFICATION</scope>
</reference>
<dbReference type="SUPFAM" id="SSF52200">
    <property type="entry name" value="Toll/Interleukin receptor TIR domain"/>
    <property type="match status" value="1"/>
</dbReference>
<dbReference type="InterPro" id="IPR044974">
    <property type="entry name" value="Disease_R_plants"/>
</dbReference>
<dbReference type="RefSeq" id="XP_008231892.1">
    <property type="nucleotide sequence ID" value="XM_008233670.1"/>
</dbReference>
<proteinExistence type="predicted"/>
<evidence type="ECO:0000313" key="2">
    <source>
        <dbReference type="Proteomes" id="UP000694861"/>
    </source>
</evidence>